<dbReference type="EMBL" id="KZ824423">
    <property type="protein sequence ID" value="RAL04531.1"/>
    <property type="molecule type" value="Genomic_DNA"/>
</dbReference>
<protein>
    <submittedName>
        <fullName evidence="1">Uncharacterized protein</fullName>
    </submittedName>
</protein>
<proteinExistence type="predicted"/>
<dbReference type="AlphaFoldDB" id="A0A395H9A0"/>
<sequence>MRQQAEWWSPTGGRTNHPLPIRSWPLRYRRLQGLSVTIPVITADGGFSFLAAWSWCFLVSRGDSAFAPRLLPPVAGLAPMPG</sequence>
<evidence type="ECO:0000313" key="2">
    <source>
        <dbReference type="Proteomes" id="UP000249402"/>
    </source>
</evidence>
<dbReference type="GeneID" id="37219086"/>
<reference evidence="1 2" key="1">
    <citation type="submission" date="2018-02" db="EMBL/GenBank/DDBJ databases">
        <title>The genomes of Aspergillus section Nigri reveals drivers in fungal speciation.</title>
        <authorList>
            <consortium name="DOE Joint Genome Institute"/>
            <person name="Vesth T.C."/>
            <person name="Nybo J."/>
            <person name="Theobald S."/>
            <person name="Brandl J."/>
            <person name="Frisvad J.C."/>
            <person name="Nielsen K.F."/>
            <person name="Lyhne E.K."/>
            <person name="Kogle M.E."/>
            <person name="Kuo A."/>
            <person name="Riley R."/>
            <person name="Clum A."/>
            <person name="Nolan M."/>
            <person name="Lipzen A."/>
            <person name="Salamov A."/>
            <person name="Henrissat B."/>
            <person name="Wiebenga A."/>
            <person name="De vries R.P."/>
            <person name="Grigoriev I.V."/>
            <person name="Mortensen U.H."/>
            <person name="Andersen M.R."/>
            <person name="Baker S.E."/>
        </authorList>
    </citation>
    <scope>NUCLEOTIDE SEQUENCE [LARGE SCALE GENOMIC DNA]</scope>
    <source>
        <strain evidence="1 2">CBS 121593</strain>
    </source>
</reference>
<keyword evidence="2" id="KW-1185">Reference proteome</keyword>
<organism evidence="1 2">
    <name type="scientific">Aspergillus ibericus CBS 121593</name>
    <dbReference type="NCBI Taxonomy" id="1448316"/>
    <lineage>
        <taxon>Eukaryota</taxon>
        <taxon>Fungi</taxon>
        <taxon>Dikarya</taxon>
        <taxon>Ascomycota</taxon>
        <taxon>Pezizomycotina</taxon>
        <taxon>Eurotiomycetes</taxon>
        <taxon>Eurotiomycetidae</taxon>
        <taxon>Eurotiales</taxon>
        <taxon>Aspergillaceae</taxon>
        <taxon>Aspergillus</taxon>
        <taxon>Aspergillus subgen. Circumdati</taxon>
    </lineage>
</organism>
<dbReference type="Proteomes" id="UP000249402">
    <property type="component" value="Unassembled WGS sequence"/>
</dbReference>
<dbReference type="RefSeq" id="XP_025578858.1">
    <property type="nucleotide sequence ID" value="XM_025714221.1"/>
</dbReference>
<accession>A0A395H9A0</accession>
<dbReference type="VEuPathDB" id="FungiDB:BO80DRAFT_202974"/>
<gene>
    <name evidence="1" type="ORF">BO80DRAFT_202974</name>
</gene>
<evidence type="ECO:0000313" key="1">
    <source>
        <dbReference type="EMBL" id="RAL04531.1"/>
    </source>
</evidence>
<name>A0A395H9A0_9EURO</name>